<feature type="signal peptide" evidence="3">
    <location>
        <begin position="1"/>
        <end position="26"/>
    </location>
</feature>
<dbReference type="Gene3D" id="2.30.30.40">
    <property type="entry name" value="SH3 Domains"/>
    <property type="match status" value="1"/>
</dbReference>
<evidence type="ECO:0000313" key="5">
    <source>
        <dbReference type="EMBL" id="SFA96245.1"/>
    </source>
</evidence>
<dbReference type="InterPro" id="IPR002508">
    <property type="entry name" value="MurNAc-LAA_cat"/>
</dbReference>
<keyword evidence="2" id="KW-0961">Cell wall biogenesis/degradation</keyword>
<gene>
    <name evidence="5" type="ORF">SAMN04488072_104178</name>
</gene>
<keyword evidence="3" id="KW-0732">Signal</keyword>
<dbReference type="InterPro" id="IPR003646">
    <property type="entry name" value="SH3-like_bac-type"/>
</dbReference>
<organism evidence="5 6">
    <name type="scientific">Lentibacillus halodurans</name>
    <dbReference type="NCBI Taxonomy" id="237679"/>
    <lineage>
        <taxon>Bacteria</taxon>
        <taxon>Bacillati</taxon>
        <taxon>Bacillota</taxon>
        <taxon>Bacilli</taxon>
        <taxon>Bacillales</taxon>
        <taxon>Bacillaceae</taxon>
        <taxon>Lentibacillus</taxon>
    </lineage>
</organism>
<dbReference type="GO" id="GO:0030288">
    <property type="term" value="C:outer membrane-bounded periplasmic space"/>
    <property type="evidence" value="ECO:0007669"/>
    <property type="project" value="TreeGrafter"/>
</dbReference>
<reference evidence="5 6" key="1">
    <citation type="submission" date="2016-10" db="EMBL/GenBank/DDBJ databases">
        <authorList>
            <person name="de Groot N.N."/>
        </authorList>
    </citation>
    <scope>NUCLEOTIDE SEQUENCE [LARGE SCALE GENOMIC DNA]</scope>
    <source>
        <strain evidence="5 6">CGMCC 1.3702</strain>
    </source>
</reference>
<dbReference type="GO" id="GO:0009253">
    <property type="term" value="P:peptidoglycan catabolic process"/>
    <property type="evidence" value="ECO:0007669"/>
    <property type="project" value="InterPro"/>
</dbReference>
<dbReference type="AlphaFoldDB" id="A0A1I0X5H9"/>
<dbReference type="Proteomes" id="UP000198642">
    <property type="component" value="Unassembled WGS sequence"/>
</dbReference>
<evidence type="ECO:0000256" key="2">
    <source>
        <dbReference type="ARBA" id="ARBA00023316"/>
    </source>
</evidence>
<evidence type="ECO:0000313" key="6">
    <source>
        <dbReference type="Proteomes" id="UP000198642"/>
    </source>
</evidence>
<dbReference type="EMBL" id="FOJW01000004">
    <property type="protein sequence ID" value="SFA96245.1"/>
    <property type="molecule type" value="Genomic_DNA"/>
</dbReference>
<dbReference type="Pfam" id="PF01520">
    <property type="entry name" value="Amidase_3"/>
    <property type="match status" value="1"/>
</dbReference>
<dbReference type="PROSITE" id="PS51781">
    <property type="entry name" value="SH3B"/>
    <property type="match status" value="1"/>
</dbReference>
<dbReference type="CDD" id="cd02696">
    <property type="entry name" value="MurNAc-LAA"/>
    <property type="match status" value="1"/>
</dbReference>
<dbReference type="InterPro" id="IPR050695">
    <property type="entry name" value="N-acetylmuramoyl_amidase_3"/>
</dbReference>
<dbReference type="Gene3D" id="3.40.630.40">
    <property type="entry name" value="Zn-dependent exopeptidases"/>
    <property type="match status" value="1"/>
</dbReference>
<evidence type="ECO:0000256" key="3">
    <source>
        <dbReference type="SAM" id="SignalP"/>
    </source>
</evidence>
<keyword evidence="6" id="KW-1185">Reference proteome</keyword>
<dbReference type="GO" id="GO:0008745">
    <property type="term" value="F:N-acetylmuramoyl-L-alanine amidase activity"/>
    <property type="evidence" value="ECO:0007669"/>
    <property type="project" value="InterPro"/>
</dbReference>
<proteinExistence type="predicted"/>
<dbReference type="SUPFAM" id="SSF53187">
    <property type="entry name" value="Zn-dependent exopeptidases"/>
    <property type="match status" value="1"/>
</dbReference>
<dbReference type="PANTHER" id="PTHR30404">
    <property type="entry name" value="N-ACETYLMURAMOYL-L-ALANINE AMIDASE"/>
    <property type="match status" value="1"/>
</dbReference>
<feature type="domain" description="SH3b" evidence="4">
    <location>
        <begin position="29"/>
        <end position="91"/>
    </location>
</feature>
<protein>
    <submittedName>
        <fullName evidence="5">N-acetylmuramoyl-L-alanine amidase</fullName>
    </submittedName>
</protein>
<dbReference type="Pfam" id="PF08239">
    <property type="entry name" value="SH3_3"/>
    <property type="match status" value="1"/>
</dbReference>
<dbReference type="SMART" id="SM00646">
    <property type="entry name" value="Ami_3"/>
    <property type="match status" value="1"/>
</dbReference>
<dbReference type="GO" id="GO:0071555">
    <property type="term" value="P:cell wall organization"/>
    <property type="evidence" value="ECO:0007669"/>
    <property type="project" value="UniProtKB-KW"/>
</dbReference>
<evidence type="ECO:0000259" key="4">
    <source>
        <dbReference type="PROSITE" id="PS51781"/>
    </source>
</evidence>
<dbReference type="RefSeq" id="WP_090235453.1">
    <property type="nucleotide sequence ID" value="NZ_FOJW01000004.1"/>
</dbReference>
<name>A0A1I0X5H9_9BACI</name>
<sequence length="296" mass="32516">MGRIRLLIAAAGFLLFFLMFIPFVQAEDQQTYEVGTDVLNVRSAPSQSADVVGYLGNGDHVVVFQEKYGWVQTYFDGQAVWVASQYLFPVEHDIAVRSKVSSDESLVETDTASDHSTALSGLNIVLDPGHGGKDPGAIGIGGVLEKKLTINASDRVAQQLREAGANVIQTRSDDTFISLEDRVQISKANETDAFISLHYNAFPLDGVNGFSTFYDAYDDRALADDIQSGLEQHMALNSRGLMQKEYHVLRENRDASVLVELGFITNPYDMSIIETAEHQDHVAQGITEGIAAYFND</sequence>
<dbReference type="OrthoDB" id="9806267at2"/>
<accession>A0A1I0X5H9</accession>
<feature type="chain" id="PRO_5011560358" evidence="3">
    <location>
        <begin position="27"/>
        <end position="296"/>
    </location>
</feature>
<dbReference type="PANTHER" id="PTHR30404:SF0">
    <property type="entry name" value="N-ACETYLMURAMOYL-L-ALANINE AMIDASE AMIC"/>
    <property type="match status" value="1"/>
</dbReference>
<keyword evidence="1" id="KW-0378">Hydrolase</keyword>
<evidence type="ECO:0000256" key="1">
    <source>
        <dbReference type="ARBA" id="ARBA00022801"/>
    </source>
</evidence>
<dbReference type="STRING" id="237679.SAMN04488072_104178"/>
<dbReference type="SMART" id="SM00287">
    <property type="entry name" value="SH3b"/>
    <property type="match status" value="1"/>
</dbReference>